<dbReference type="AlphaFoldDB" id="A0A7J7KCG6"/>
<feature type="compositionally biased region" description="Basic and acidic residues" evidence="1">
    <location>
        <begin position="60"/>
        <end position="71"/>
    </location>
</feature>
<dbReference type="InterPro" id="IPR037239">
    <property type="entry name" value="OSBP_sf"/>
</dbReference>
<reference evidence="2" key="1">
    <citation type="submission" date="2020-06" db="EMBL/GenBank/DDBJ databases">
        <title>Draft genome of Bugula neritina, a colonial animal packing powerful symbionts and potential medicines.</title>
        <authorList>
            <person name="Rayko M."/>
        </authorList>
    </citation>
    <scope>NUCLEOTIDE SEQUENCE [LARGE SCALE GENOMIC DNA]</scope>
    <source>
        <strain evidence="2">Kwan_BN1</strain>
    </source>
</reference>
<evidence type="ECO:0000256" key="1">
    <source>
        <dbReference type="SAM" id="MobiDB-lite"/>
    </source>
</evidence>
<dbReference type="GO" id="GO:0008289">
    <property type="term" value="F:lipid binding"/>
    <property type="evidence" value="ECO:0007669"/>
    <property type="project" value="InterPro"/>
</dbReference>
<keyword evidence="3" id="KW-1185">Reference proteome</keyword>
<dbReference type="Proteomes" id="UP000593567">
    <property type="component" value="Unassembled WGS sequence"/>
</dbReference>
<dbReference type="EMBL" id="VXIV02000800">
    <property type="protein sequence ID" value="KAF6035977.1"/>
    <property type="molecule type" value="Genomic_DNA"/>
</dbReference>
<protein>
    <submittedName>
        <fullName evidence="2">OSBPL11</fullName>
    </submittedName>
</protein>
<organism evidence="2 3">
    <name type="scientific">Bugula neritina</name>
    <name type="common">Brown bryozoan</name>
    <name type="synonym">Sertularia neritina</name>
    <dbReference type="NCBI Taxonomy" id="10212"/>
    <lineage>
        <taxon>Eukaryota</taxon>
        <taxon>Metazoa</taxon>
        <taxon>Spiralia</taxon>
        <taxon>Lophotrochozoa</taxon>
        <taxon>Bryozoa</taxon>
        <taxon>Gymnolaemata</taxon>
        <taxon>Cheilostomatida</taxon>
        <taxon>Flustrina</taxon>
        <taxon>Buguloidea</taxon>
        <taxon>Bugulidae</taxon>
        <taxon>Bugula</taxon>
    </lineage>
</organism>
<proteinExistence type="predicted"/>
<dbReference type="SUPFAM" id="SSF144000">
    <property type="entry name" value="Oxysterol-binding protein-like"/>
    <property type="match status" value="1"/>
</dbReference>
<dbReference type="OrthoDB" id="48057at2759"/>
<dbReference type="FunFam" id="3.30.70.3490:FF:000001">
    <property type="entry name" value="Oxysterol-binding protein"/>
    <property type="match status" value="1"/>
</dbReference>
<dbReference type="Pfam" id="PF01237">
    <property type="entry name" value="Oxysterol_BP"/>
    <property type="match status" value="1"/>
</dbReference>
<feature type="region of interest" description="Disordered" evidence="1">
    <location>
        <begin position="60"/>
        <end position="81"/>
    </location>
</feature>
<sequence>MEFSSQAGVYVIDTQTLPVHKKKVRPLSKQGEYESRNLWRHVTNALRLNDISTATEHKSLLEGKQREEEKHRKDKGLPFPTKYFQRSGEISSWVYKGQSSSSKAN</sequence>
<accession>A0A7J7KCG6</accession>
<dbReference type="Gene3D" id="6.10.140.1150">
    <property type="match status" value="1"/>
</dbReference>
<name>A0A7J7KCG6_BUGNE</name>
<gene>
    <name evidence="2" type="ORF">EB796_005716</name>
</gene>
<evidence type="ECO:0000313" key="3">
    <source>
        <dbReference type="Proteomes" id="UP000593567"/>
    </source>
</evidence>
<evidence type="ECO:0000313" key="2">
    <source>
        <dbReference type="EMBL" id="KAF6035977.1"/>
    </source>
</evidence>
<dbReference type="InterPro" id="IPR000648">
    <property type="entry name" value="Oxysterol-bd"/>
</dbReference>
<comment type="caution">
    <text evidence="2">The sequence shown here is derived from an EMBL/GenBank/DDBJ whole genome shotgun (WGS) entry which is preliminary data.</text>
</comment>